<dbReference type="Proteomes" id="UP000007978">
    <property type="component" value="Chromosome 2"/>
</dbReference>
<gene>
    <name evidence="2" type="ORF">FPSE_00153</name>
</gene>
<accession>K3VVB5</accession>
<evidence type="ECO:0000256" key="1">
    <source>
        <dbReference type="SAM" id="MobiDB-lite"/>
    </source>
</evidence>
<dbReference type="HOGENOM" id="CLU_3279564_0_0_1"/>
<dbReference type="EMBL" id="AFNW01000004">
    <property type="protein sequence ID" value="EKJ79699.1"/>
    <property type="molecule type" value="Genomic_DNA"/>
</dbReference>
<dbReference type="AlphaFoldDB" id="K3VVB5"/>
<sequence length="41" mass="4657">MKEVIDQKRMGSPGTRIATADPRAEIAKSSLIKEEKDRDRE</sequence>
<dbReference type="RefSeq" id="XP_009251548.1">
    <property type="nucleotide sequence ID" value="XM_009253273.1"/>
</dbReference>
<feature type="region of interest" description="Disordered" evidence="1">
    <location>
        <begin position="1"/>
        <end position="41"/>
    </location>
</feature>
<reference evidence="2 3" key="1">
    <citation type="journal article" date="2012" name="PLoS Pathog.">
        <title>Comparative pathogenomics reveals horizontally acquired novel virulence genes in fungi infecting cereal hosts.</title>
        <authorList>
            <person name="Gardiner D.M."/>
            <person name="McDonald M.C."/>
            <person name="Covarelli L."/>
            <person name="Solomon P.S."/>
            <person name="Rusu A.G."/>
            <person name="Marshall M."/>
            <person name="Kazan K."/>
            <person name="Chakraborty S."/>
            <person name="McDonald B.A."/>
            <person name="Manners J.M."/>
        </authorList>
    </citation>
    <scope>NUCLEOTIDE SEQUENCE [LARGE SCALE GENOMIC DNA]</scope>
    <source>
        <strain evidence="2 3">CS3096</strain>
    </source>
</reference>
<name>K3VVB5_FUSPC</name>
<dbReference type="KEGG" id="fpu:FPSE_00153"/>
<comment type="caution">
    <text evidence="2">The sequence shown here is derived from an EMBL/GenBank/DDBJ whole genome shotgun (WGS) entry which is preliminary data.</text>
</comment>
<keyword evidence="3" id="KW-1185">Reference proteome</keyword>
<dbReference type="GeneID" id="20358773"/>
<organism evidence="2 3">
    <name type="scientific">Fusarium pseudograminearum (strain CS3096)</name>
    <name type="common">Wheat and barley crown-rot fungus</name>
    <dbReference type="NCBI Taxonomy" id="1028729"/>
    <lineage>
        <taxon>Eukaryota</taxon>
        <taxon>Fungi</taxon>
        <taxon>Dikarya</taxon>
        <taxon>Ascomycota</taxon>
        <taxon>Pezizomycotina</taxon>
        <taxon>Sordariomycetes</taxon>
        <taxon>Hypocreomycetidae</taxon>
        <taxon>Hypocreales</taxon>
        <taxon>Nectriaceae</taxon>
        <taxon>Fusarium</taxon>
    </lineage>
</organism>
<proteinExistence type="predicted"/>
<feature type="compositionally biased region" description="Basic and acidic residues" evidence="1">
    <location>
        <begin position="22"/>
        <end position="41"/>
    </location>
</feature>
<evidence type="ECO:0000313" key="3">
    <source>
        <dbReference type="Proteomes" id="UP000007978"/>
    </source>
</evidence>
<evidence type="ECO:0000313" key="2">
    <source>
        <dbReference type="EMBL" id="EKJ79699.1"/>
    </source>
</evidence>
<protein>
    <submittedName>
        <fullName evidence="2">Uncharacterized protein</fullName>
    </submittedName>
</protein>